<dbReference type="PROSITE" id="PS00704">
    <property type="entry name" value="PROK_CO2_ANHYDRASE_1"/>
    <property type="match status" value="1"/>
</dbReference>
<dbReference type="GO" id="GO:0034599">
    <property type="term" value="P:cellular response to oxidative stress"/>
    <property type="evidence" value="ECO:0007669"/>
    <property type="project" value="TreeGrafter"/>
</dbReference>
<dbReference type="GO" id="GO:0004089">
    <property type="term" value="F:carbonate dehydratase activity"/>
    <property type="evidence" value="ECO:0007669"/>
    <property type="project" value="UniProtKB-EC"/>
</dbReference>
<dbReference type="Gene3D" id="3.40.1050.10">
    <property type="entry name" value="Carbonic anhydrase"/>
    <property type="match status" value="1"/>
</dbReference>
<dbReference type="RefSeq" id="WP_145082723.1">
    <property type="nucleotide sequence ID" value="NZ_CP036298.1"/>
</dbReference>
<feature type="binding site" evidence="9">
    <location>
        <position position="100"/>
    </location>
    <ligand>
        <name>Zn(2+)</name>
        <dbReference type="ChEBI" id="CHEBI:29105"/>
    </ligand>
</feature>
<dbReference type="SMART" id="SM00947">
    <property type="entry name" value="Pro_CA"/>
    <property type="match status" value="1"/>
</dbReference>
<name>A0A518GD56_9BACT</name>
<gene>
    <name evidence="10" type="primary">can_2</name>
    <name evidence="10" type="ORF">Q31a_49000</name>
</gene>
<keyword evidence="3 9" id="KW-0479">Metal-binding</keyword>
<dbReference type="GO" id="GO:0015976">
    <property type="term" value="P:carbon utilization"/>
    <property type="evidence" value="ECO:0007669"/>
    <property type="project" value="InterPro"/>
</dbReference>
<evidence type="ECO:0000256" key="7">
    <source>
        <dbReference type="ARBA" id="ARBA00048348"/>
    </source>
</evidence>
<dbReference type="InterPro" id="IPR015892">
    <property type="entry name" value="Carbonic_anhydrase_CS"/>
</dbReference>
<reference evidence="10 11" key="1">
    <citation type="submission" date="2019-02" db="EMBL/GenBank/DDBJ databases">
        <title>Deep-cultivation of Planctomycetes and their phenomic and genomic characterization uncovers novel biology.</title>
        <authorList>
            <person name="Wiegand S."/>
            <person name="Jogler M."/>
            <person name="Boedeker C."/>
            <person name="Pinto D."/>
            <person name="Vollmers J."/>
            <person name="Rivas-Marin E."/>
            <person name="Kohn T."/>
            <person name="Peeters S.H."/>
            <person name="Heuer A."/>
            <person name="Rast P."/>
            <person name="Oberbeckmann S."/>
            <person name="Bunk B."/>
            <person name="Jeske O."/>
            <person name="Meyerdierks A."/>
            <person name="Storesund J.E."/>
            <person name="Kallscheuer N."/>
            <person name="Luecker S."/>
            <person name="Lage O.M."/>
            <person name="Pohl T."/>
            <person name="Merkel B.J."/>
            <person name="Hornburger P."/>
            <person name="Mueller R.-W."/>
            <person name="Bruemmer F."/>
            <person name="Labrenz M."/>
            <person name="Spormann A.M."/>
            <person name="Op den Camp H."/>
            <person name="Overmann J."/>
            <person name="Amann R."/>
            <person name="Jetten M.S.M."/>
            <person name="Mascher T."/>
            <person name="Medema M.H."/>
            <person name="Devos D.P."/>
            <person name="Kaster A.-K."/>
            <person name="Ovreas L."/>
            <person name="Rohde M."/>
            <person name="Galperin M.Y."/>
            <person name="Jogler C."/>
        </authorList>
    </citation>
    <scope>NUCLEOTIDE SEQUENCE [LARGE SCALE GENOMIC DNA]</scope>
    <source>
        <strain evidence="10 11">Q31a</strain>
    </source>
</reference>
<evidence type="ECO:0000256" key="3">
    <source>
        <dbReference type="ARBA" id="ARBA00022723"/>
    </source>
</evidence>
<dbReference type="FunFam" id="3.40.1050.10:FF:000001">
    <property type="entry name" value="Carbonic anhydrase"/>
    <property type="match status" value="1"/>
</dbReference>
<evidence type="ECO:0000313" key="10">
    <source>
        <dbReference type="EMBL" id="QDV26526.1"/>
    </source>
</evidence>
<accession>A0A518GD56</accession>
<evidence type="ECO:0000256" key="5">
    <source>
        <dbReference type="ARBA" id="ARBA00023239"/>
    </source>
</evidence>
<dbReference type="EC" id="4.2.1.1" evidence="2"/>
<dbReference type="GO" id="GO:0008270">
    <property type="term" value="F:zinc ion binding"/>
    <property type="evidence" value="ECO:0007669"/>
    <property type="project" value="InterPro"/>
</dbReference>
<organism evidence="10 11">
    <name type="scientific">Aureliella helgolandensis</name>
    <dbReference type="NCBI Taxonomy" id="2527968"/>
    <lineage>
        <taxon>Bacteria</taxon>
        <taxon>Pseudomonadati</taxon>
        <taxon>Planctomycetota</taxon>
        <taxon>Planctomycetia</taxon>
        <taxon>Pirellulales</taxon>
        <taxon>Pirellulaceae</taxon>
        <taxon>Aureliella</taxon>
    </lineage>
</organism>
<keyword evidence="11" id="KW-1185">Reference proteome</keyword>
<comment type="catalytic activity">
    <reaction evidence="7">
        <text>hydrogencarbonate + H(+) = CO2 + H2O</text>
        <dbReference type="Rhea" id="RHEA:10748"/>
        <dbReference type="ChEBI" id="CHEBI:15377"/>
        <dbReference type="ChEBI" id="CHEBI:15378"/>
        <dbReference type="ChEBI" id="CHEBI:16526"/>
        <dbReference type="ChEBI" id="CHEBI:17544"/>
        <dbReference type="EC" id="4.2.1.1"/>
    </reaction>
</comment>
<dbReference type="PANTHER" id="PTHR11002:SF51">
    <property type="entry name" value="CARBONIC ANHYDRASE"/>
    <property type="match status" value="1"/>
</dbReference>
<dbReference type="AlphaFoldDB" id="A0A518GD56"/>
<protein>
    <recommendedName>
        <fullName evidence="6">Carbonic anhydrase 2</fullName>
        <ecNumber evidence="2">4.2.1.1</ecNumber>
    </recommendedName>
    <alternativeName>
        <fullName evidence="8">Carbonate dehydratase 2</fullName>
    </alternativeName>
</protein>
<evidence type="ECO:0000313" key="11">
    <source>
        <dbReference type="Proteomes" id="UP000318017"/>
    </source>
</evidence>
<sequence length="211" mass="23620">MDLRQMFENNQRWIDEKVAVDREYFSHLAEGQNPAALYIGCSDSRVTAEDMTGSQPGDLFVHRNIANLVPNNDLSSSSVIDFAVGTLNVAHIVVCGHYGCGGIAAAMQCSDLGVLHPWLRNIRDVYRLHREELGEIENEGQRYKRLVELNVQEQCINVSNIPRVQVASRAGELVVHGWVFDIETGRLLDLELDLGELMHGVKPIYHVDDAP</sequence>
<feature type="binding site" evidence="9">
    <location>
        <position position="97"/>
    </location>
    <ligand>
        <name>Zn(2+)</name>
        <dbReference type="ChEBI" id="CHEBI:29105"/>
    </ligand>
</feature>
<dbReference type="PANTHER" id="PTHR11002">
    <property type="entry name" value="CARBONIC ANHYDRASE"/>
    <property type="match status" value="1"/>
</dbReference>
<keyword evidence="4 9" id="KW-0862">Zinc</keyword>
<dbReference type="InterPro" id="IPR001765">
    <property type="entry name" value="Carbonic_anhydrase"/>
</dbReference>
<evidence type="ECO:0000256" key="1">
    <source>
        <dbReference type="ARBA" id="ARBA00006217"/>
    </source>
</evidence>
<evidence type="ECO:0000256" key="9">
    <source>
        <dbReference type="PIRSR" id="PIRSR601765-1"/>
    </source>
</evidence>
<dbReference type="GO" id="GO:0005737">
    <property type="term" value="C:cytoplasm"/>
    <property type="evidence" value="ECO:0007669"/>
    <property type="project" value="TreeGrafter"/>
</dbReference>
<dbReference type="CDD" id="cd00883">
    <property type="entry name" value="beta_CA_cladeA"/>
    <property type="match status" value="1"/>
</dbReference>
<proteinExistence type="inferred from homology"/>
<evidence type="ECO:0000256" key="2">
    <source>
        <dbReference type="ARBA" id="ARBA00012925"/>
    </source>
</evidence>
<dbReference type="InterPro" id="IPR036874">
    <property type="entry name" value="Carbonic_anhydrase_sf"/>
</dbReference>
<feature type="binding site" evidence="9">
    <location>
        <position position="43"/>
    </location>
    <ligand>
        <name>Zn(2+)</name>
        <dbReference type="ChEBI" id="CHEBI:29105"/>
    </ligand>
</feature>
<evidence type="ECO:0000256" key="4">
    <source>
        <dbReference type="ARBA" id="ARBA00022833"/>
    </source>
</evidence>
<dbReference type="GO" id="GO:0071244">
    <property type="term" value="P:cellular response to carbon dioxide"/>
    <property type="evidence" value="ECO:0007669"/>
    <property type="project" value="TreeGrafter"/>
</dbReference>
<dbReference type="Pfam" id="PF00484">
    <property type="entry name" value="Pro_CA"/>
    <property type="match status" value="1"/>
</dbReference>
<dbReference type="OrthoDB" id="9769739at2"/>
<evidence type="ECO:0000256" key="6">
    <source>
        <dbReference type="ARBA" id="ARBA00039351"/>
    </source>
</evidence>
<evidence type="ECO:0000256" key="8">
    <source>
        <dbReference type="ARBA" id="ARBA00082533"/>
    </source>
</evidence>
<feature type="binding site" evidence="9">
    <location>
        <position position="41"/>
    </location>
    <ligand>
        <name>Zn(2+)</name>
        <dbReference type="ChEBI" id="CHEBI:29105"/>
    </ligand>
</feature>
<dbReference type="SUPFAM" id="SSF53056">
    <property type="entry name" value="beta-carbonic anhydrase, cab"/>
    <property type="match status" value="1"/>
</dbReference>
<dbReference type="EMBL" id="CP036298">
    <property type="protein sequence ID" value="QDV26526.1"/>
    <property type="molecule type" value="Genomic_DNA"/>
</dbReference>
<keyword evidence="5 10" id="KW-0456">Lyase</keyword>
<dbReference type="KEGG" id="ahel:Q31a_49000"/>
<comment type="similarity">
    <text evidence="1">Belongs to the beta-class carbonic anhydrase family.</text>
</comment>
<comment type="cofactor">
    <cofactor evidence="9">
        <name>Zn(2+)</name>
        <dbReference type="ChEBI" id="CHEBI:29105"/>
    </cofactor>
    <text evidence="9">Binds 1 zinc ion per subunit.</text>
</comment>
<dbReference type="Proteomes" id="UP000318017">
    <property type="component" value="Chromosome"/>
</dbReference>